<feature type="domain" description="Putative DnaT-like" evidence="1">
    <location>
        <begin position="5"/>
        <end position="158"/>
    </location>
</feature>
<sequence>MALTVGTNSYVTVAEADAYFGDRLNADSWTSASVAIKEQALVTATRFVDERSWIGQAVSSSQKLGWPRNGATYLDPKLGVQISVPNDEVPERVKSAVFEQALHFINNGAVLGSSSNVYESITVGSISLTDANSKSKVSKTASSVISLVGPLVRFGSNGSGGGNTWWRAW</sequence>
<dbReference type="InterPro" id="IPR046787">
    <property type="entry name" value="DnaT_2"/>
</dbReference>
<gene>
    <name evidence="2" type="ORF">DSS3VP1_00031</name>
</gene>
<dbReference type="Proteomes" id="UP000594402">
    <property type="component" value="Segment"/>
</dbReference>
<protein>
    <recommendedName>
        <fullName evidence="1">Putative DnaT-like domain-containing protein</fullName>
    </recommendedName>
</protein>
<evidence type="ECO:0000313" key="3">
    <source>
        <dbReference type="Proteomes" id="UP000594402"/>
    </source>
</evidence>
<name>A0A7S5KQ37_9CAUD</name>
<organism evidence="2 3">
    <name type="scientific">Bacteriophage DSS3_VP1</name>
    <dbReference type="NCBI Taxonomy" id="2664196"/>
    <lineage>
        <taxon>Viruses</taxon>
        <taxon>Duplodnaviria</taxon>
        <taxon>Heunggongvirae</taxon>
        <taxon>Uroviricota</taxon>
        <taxon>Caudoviricetes</taxon>
        <taxon>Naomviridae</taxon>
        <taxon>Noahvirus</taxon>
        <taxon>Noahvirus arc</taxon>
    </lineage>
</organism>
<proteinExistence type="predicted"/>
<evidence type="ECO:0000259" key="1">
    <source>
        <dbReference type="Pfam" id="PF20557"/>
    </source>
</evidence>
<accession>A0A7S5KQ37</accession>
<dbReference type="Pfam" id="PF20557">
    <property type="entry name" value="DnaT_2"/>
    <property type="match status" value="1"/>
</dbReference>
<dbReference type="EMBL" id="MN602266">
    <property type="protein sequence ID" value="QGH74599.1"/>
    <property type="molecule type" value="Genomic_DNA"/>
</dbReference>
<reference evidence="2 3" key="1">
    <citation type="submission" date="2019-10" db="EMBL/GenBank/DDBJ databases">
        <title>Isolation and characterisation of a new family of globally distributed lytic roseophage, the Naomivirus.</title>
        <authorList>
            <person name="Rihtman B."/>
            <person name="Puxty R.J."/>
            <person name="Hapeshi A."/>
            <person name="Zhan Y."/>
            <person name="Michinevski S."/>
            <person name="Waterfield N.R."/>
            <person name="Chen F."/>
            <person name="Millard A.D."/>
            <person name="Scanlan D.J."/>
            <person name="Chen Y."/>
        </authorList>
    </citation>
    <scope>NUCLEOTIDE SEQUENCE [LARGE SCALE GENOMIC DNA]</scope>
</reference>
<evidence type="ECO:0000313" key="2">
    <source>
        <dbReference type="EMBL" id="QGH74599.1"/>
    </source>
</evidence>
<keyword evidence="3" id="KW-1185">Reference proteome</keyword>